<comment type="subcellular location">
    <subcellularLocation>
        <location evidence="10">Cell outer membrane</location>
        <topology evidence="10">Lipid-anchor</topology>
    </subcellularLocation>
    <subcellularLocation>
        <location evidence="1">Membrane</location>
    </subcellularLocation>
</comment>
<keyword evidence="5 10" id="KW-0732">Signal</keyword>
<evidence type="ECO:0000313" key="11">
    <source>
        <dbReference type="EMBL" id="MDT0496727.1"/>
    </source>
</evidence>
<organism evidence="11 12">
    <name type="scientific">Banduia mediterranea</name>
    <dbReference type="NCBI Taxonomy" id="3075609"/>
    <lineage>
        <taxon>Bacteria</taxon>
        <taxon>Pseudomonadati</taxon>
        <taxon>Pseudomonadota</taxon>
        <taxon>Gammaproteobacteria</taxon>
        <taxon>Nevskiales</taxon>
        <taxon>Algiphilaceae</taxon>
        <taxon>Banduia</taxon>
    </lineage>
</organism>
<keyword evidence="3 10" id="KW-1134">Transmembrane beta strand</keyword>
<evidence type="ECO:0000313" key="12">
    <source>
        <dbReference type="Proteomes" id="UP001254608"/>
    </source>
</evidence>
<feature type="chain" id="PRO_5044962926" evidence="10">
    <location>
        <begin position="20"/>
        <end position="489"/>
    </location>
</feature>
<evidence type="ECO:0000256" key="4">
    <source>
        <dbReference type="ARBA" id="ARBA00022692"/>
    </source>
</evidence>
<evidence type="ECO:0000256" key="7">
    <source>
        <dbReference type="ARBA" id="ARBA00023139"/>
    </source>
</evidence>
<evidence type="ECO:0000256" key="2">
    <source>
        <dbReference type="ARBA" id="ARBA00007613"/>
    </source>
</evidence>
<evidence type="ECO:0000256" key="1">
    <source>
        <dbReference type="ARBA" id="ARBA00004370"/>
    </source>
</evidence>
<keyword evidence="4 10" id="KW-0812">Transmembrane</keyword>
<dbReference type="EMBL" id="JAVRIC010000005">
    <property type="protein sequence ID" value="MDT0496727.1"/>
    <property type="molecule type" value="Genomic_DNA"/>
</dbReference>
<keyword evidence="8 10" id="KW-0449">Lipoprotein</keyword>
<proteinExistence type="inferred from homology"/>
<dbReference type="Pfam" id="PF02321">
    <property type="entry name" value="OEP"/>
    <property type="match status" value="2"/>
</dbReference>
<name>A0ABU2WFS5_9GAMM</name>
<protein>
    <submittedName>
        <fullName evidence="11">Efflux transporter outer membrane subunit</fullName>
    </submittedName>
</protein>
<dbReference type="NCBIfam" id="TIGR01845">
    <property type="entry name" value="outer_NodT"/>
    <property type="match status" value="1"/>
</dbReference>
<evidence type="ECO:0000256" key="10">
    <source>
        <dbReference type="RuleBase" id="RU362097"/>
    </source>
</evidence>
<evidence type="ECO:0000256" key="9">
    <source>
        <dbReference type="ARBA" id="ARBA00037313"/>
    </source>
</evidence>
<comment type="caution">
    <text evidence="11">The sequence shown here is derived from an EMBL/GenBank/DDBJ whole genome shotgun (WGS) entry which is preliminary data.</text>
</comment>
<sequence>MRVCRLAPLVLAAILAACADMQGIAPQTQPASIRQLSAGQDLSRAQSDAVQWPQQQWWKRYGDPQLDALVDRAVVGNPSLAESRARLRAATAATAAARAATGNDYSVGASFDRMRYSENVLIPPEAAGTFFWNSEVMADVSRDLDLWHREDYVVEGALDRQQAVACELQAARLALQSAVVDSYLRFALQFALRHQLQDQLADARHGLDIASQQLAAGIGTDFDVERARGEIPDLQAQRQAVDLQIELLRHQLAALAGAGPGDADALEPPQLNVQAAAALPADLPAGLLGRRPDIVARRLTVEADARDVDAARTRFYPDINLRAFAGLASIKLDSLLQANSLQAGFGPAISLPVFAGNSLRANLRGRSASYDQAVAEYNASLVDALHQVADQVSTIESLAAQIDSRQQRLDSAERTASLARDRFQAGLSNYLDVLDARRQLRAARTRLLGLRYQQMEAAVALTAALGGGFDGSSAGPRLASTAPTRRNTP</sequence>
<evidence type="ECO:0000256" key="5">
    <source>
        <dbReference type="ARBA" id="ARBA00022729"/>
    </source>
</evidence>
<dbReference type="PROSITE" id="PS51257">
    <property type="entry name" value="PROKAR_LIPOPROTEIN"/>
    <property type="match status" value="1"/>
</dbReference>
<keyword evidence="7 10" id="KW-0564">Palmitate</keyword>
<dbReference type="SUPFAM" id="SSF56954">
    <property type="entry name" value="Outer membrane efflux proteins (OEP)"/>
    <property type="match status" value="1"/>
</dbReference>
<keyword evidence="12" id="KW-1185">Reference proteome</keyword>
<dbReference type="RefSeq" id="WP_311364120.1">
    <property type="nucleotide sequence ID" value="NZ_JAVRIC010000005.1"/>
</dbReference>
<reference evidence="11 12" key="1">
    <citation type="submission" date="2023-09" db="EMBL/GenBank/DDBJ databases">
        <authorList>
            <person name="Rey-Velasco X."/>
        </authorList>
    </citation>
    <scope>NUCLEOTIDE SEQUENCE [LARGE SCALE GENOMIC DNA]</scope>
    <source>
        <strain evidence="11 12">W345</strain>
    </source>
</reference>
<dbReference type="Gene3D" id="2.20.200.10">
    <property type="entry name" value="Outer membrane efflux proteins (OEP)"/>
    <property type="match status" value="1"/>
</dbReference>
<dbReference type="Gene3D" id="1.20.1600.10">
    <property type="entry name" value="Outer membrane efflux proteins (OEP)"/>
    <property type="match status" value="1"/>
</dbReference>
<accession>A0ABU2WFS5</accession>
<keyword evidence="6 10" id="KW-0472">Membrane</keyword>
<dbReference type="InterPro" id="IPR010131">
    <property type="entry name" value="MdtP/NodT-like"/>
</dbReference>
<dbReference type="PANTHER" id="PTHR30203">
    <property type="entry name" value="OUTER MEMBRANE CATION EFFLUX PROTEIN"/>
    <property type="match status" value="1"/>
</dbReference>
<evidence type="ECO:0000256" key="3">
    <source>
        <dbReference type="ARBA" id="ARBA00022452"/>
    </source>
</evidence>
<evidence type="ECO:0000256" key="6">
    <source>
        <dbReference type="ARBA" id="ARBA00023136"/>
    </source>
</evidence>
<dbReference type="Proteomes" id="UP001254608">
    <property type="component" value="Unassembled WGS sequence"/>
</dbReference>
<dbReference type="InterPro" id="IPR003423">
    <property type="entry name" value="OMP_efflux"/>
</dbReference>
<comment type="function">
    <text evidence="9">Could be involved in resistance to puromycin, acriflavine and tetraphenylarsonium chloride.</text>
</comment>
<feature type="signal peptide" evidence="10">
    <location>
        <begin position="1"/>
        <end position="19"/>
    </location>
</feature>
<dbReference type="PANTHER" id="PTHR30203:SF20">
    <property type="entry name" value="MULTIDRUG RESISTANCE OUTER MEMBRANE PROTEIN MDTP-RELATED"/>
    <property type="match status" value="1"/>
</dbReference>
<evidence type="ECO:0000256" key="8">
    <source>
        <dbReference type="ARBA" id="ARBA00023288"/>
    </source>
</evidence>
<comment type="similarity">
    <text evidence="2 10">Belongs to the outer membrane factor (OMF) (TC 1.B.17) family.</text>
</comment>
<gene>
    <name evidence="11" type="ORF">RM530_05035</name>
</gene>